<organism evidence="2 3">
    <name type="scientific">Penicillium brevicompactum</name>
    <dbReference type="NCBI Taxonomy" id="5074"/>
    <lineage>
        <taxon>Eukaryota</taxon>
        <taxon>Fungi</taxon>
        <taxon>Dikarya</taxon>
        <taxon>Ascomycota</taxon>
        <taxon>Pezizomycotina</taxon>
        <taxon>Eurotiomycetes</taxon>
        <taxon>Eurotiomycetidae</taxon>
        <taxon>Eurotiales</taxon>
        <taxon>Aspergillaceae</taxon>
        <taxon>Penicillium</taxon>
    </lineage>
</organism>
<feature type="transmembrane region" description="Helical" evidence="1">
    <location>
        <begin position="85"/>
        <end position="103"/>
    </location>
</feature>
<proteinExistence type="predicted"/>
<dbReference type="Proteomes" id="UP001147695">
    <property type="component" value="Unassembled WGS sequence"/>
</dbReference>
<reference evidence="2" key="2">
    <citation type="journal article" date="2023" name="IMA Fungus">
        <title>Comparative genomic study of the Penicillium genus elucidates a diverse pangenome and 15 lateral gene transfer events.</title>
        <authorList>
            <person name="Petersen C."/>
            <person name="Sorensen T."/>
            <person name="Nielsen M.R."/>
            <person name="Sondergaard T.E."/>
            <person name="Sorensen J.L."/>
            <person name="Fitzpatrick D.A."/>
            <person name="Frisvad J.C."/>
            <person name="Nielsen K.L."/>
        </authorList>
    </citation>
    <scope>NUCLEOTIDE SEQUENCE</scope>
    <source>
        <strain evidence="2">IBT 35673</strain>
    </source>
</reference>
<evidence type="ECO:0000256" key="1">
    <source>
        <dbReference type="SAM" id="Phobius"/>
    </source>
</evidence>
<feature type="transmembrane region" description="Helical" evidence="1">
    <location>
        <begin position="58"/>
        <end position="78"/>
    </location>
</feature>
<accession>A0A9W9U9S3</accession>
<gene>
    <name evidence="2" type="ORF">N7452_009117</name>
</gene>
<keyword evidence="1" id="KW-0472">Membrane</keyword>
<evidence type="ECO:0008006" key="4">
    <source>
        <dbReference type="Google" id="ProtNLM"/>
    </source>
</evidence>
<dbReference type="EMBL" id="JAPZBQ010000005">
    <property type="protein sequence ID" value="KAJ5328727.1"/>
    <property type="molecule type" value="Genomic_DNA"/>
</dbReference>
<feature type="transmembrane region" description="Helical" evidence="1">
    <location>
        <begin position="109"/>
        <end position="130"/>
    </location>
</feature>
<keyword evidence="1" id="KW-0812">Transmembrane</keyword>
<reference evidence="2" key="1">
    <citation type="submission" date="2022-12" db="EMBL/GenBank/DDBJ databases">
        <authorList>
            <person name="Petersen C."/>
        </authorList>
    </citation>
    <scope>NUCLEOTIDE SEQUENCE</scope>
    <source>
        <strain evidence="2">IBT 35673</strain>
    </source>
</reference>
<keyword evidence="1" id="KW-1133">Transmembrane helix</keyword>
<dbReference type="InterPro" id="IPR025363">
    <property type="entry name" value="DUF4267"/>
</dbReference>
<sequence>MSTKAYSTASNVGAGLALAFAALGTSVGISAFFADPLKSAATFGINIESTASASLPLVRAYSSRNIGSGVGILALLALGKRKSVGILLATGTLVMALDGWLVAQASGRYTAEALGHLSFIPVAILTSWLLSK</sequence>
<evidence type="ECO:0000313" key="2">
    <source>
        <dbReference type="EMBL" id="KAJ5328727.1"/>
    </source>
</evidence>
<evidence type="ECO:0000313" key="3">
    <source>
        <dbReference type="Proteomes" id="UP001147695"/>
    </source>
</evidence>
<dbReference type="Pfam" id="PF14087">
    <property type="entry name" value="DUF4267"/>
    <property type="match status" value="1"/>
</dbReference>
<comment type="caution">
    <text evidence="2">The sequence shown here is derived from an EMBL/GenBank/DDBJ whole genome shotgun (WGS) entry which is preliminary data.</text>
</comment>
<dbReference type="AlphaFoldDB" id="A0A9W9U9S3"/>
<protein>
    <recommendedName>
        <fullName evidence="4">DUF4267 domain-containing protein</fullName>
    </recommendedName>
</protein>
<name>A0A9W9U9S3_PENBR</name>